<dbReference type="AlphaFoldDB" id="A0AAV2BIG9"/>
<name>A0AAV2BIG9_9ARAC</name>
<protein>
    <submittedName>
        <fullName evidence="1">Uncharacterized protein</fullName>
    </submittedName>
</protein>
<comment type="caution">
    <text evidence="1">The sequence shown here is derived from an EMBL/GenBank/DDBJ whole genome shotgun (WGS) entry which is preliminary data.</text>
</comment>
<accession>A0AAV2BIG9</accession>
<proteinExistence type="predicted"/>
<organism evidence="1 2">
    <name type="scientific">Larinioides sclopetarius</name>
    <dbReference type="NCBI Taxonomy" id="280406"/>
    <lineage>
        <taxon>Eukaryota</taxon>
        <taxon>Metazoa</taxon>
        <taxon>Ecdysozoa</taxon>
        <taxon>Arthropoda</taxon>
        <taxon>Chelicerata</taxon>
        <taxon>Arachnida</taxon>
        <taxon>Araneae</taxon>
        <taxon>Araneomorphae</taxon>
        <taxon>Entelegynae</taxon>
        <taxon>Araneoidea</taxon>
        <taxon>Araneidae</taxon>
        <taxon>Larinioides</taxon>
    </lineage>
</organism>
<keyword evidence="2" id="KW-1185">Reference proteome</keyword>
<evidence type="ECO:0000313" key="1">
    <source>
        <dbReference type="EMBL" id="CAL1296020.1"/>
    </source>
</evidence>
<sequence>MALRAWWPAGLFQPRASKTQHGVVIHLFIMQEIYSILFYGRGAGGFHVRNLVP</sequence>
<dbReference type="Proteomes" id="UP001497382">
    <property type="component" value="Unassembled WGS sequence"/>
</dbReference>
<dbReference type="EMBL" id="CAXIEN010000386">
    <property type="protein sequence ID" value="CAL1296020.1"/>
    <property type="molecule type" value="Genomic_DNA"/>
</dbReference>
<evidence type="ECO:0000313" key="2">
    <source>
        <dbReference type="Proteomes" id="UP001497382"/>
    </source>
</evidence>
<gene>
    <name evidence="1" type="ORF">LARSCL_LOCUS19592</name>
</gene>
<reference evidence="1 2" key="1">
    <citation type="submission" date="2024-04" db="EMBL/GenBank/DDBJ databases">
        <authorList>
            <person name="Rising A."/>
            <person name="Reimegard J."/>
            <person name="Sonavane S."/>
            <person name="Akerstrom W."/>
            <person name="Nylinder S."/>
            <person name="Hedman E."/>
            <person name="Kallberg Y."/>
        </authorList>
    </citation>
    <scope>NUCLEOTIDE SEQUENCE [LARGE SCALE GENOMIC DNA]</scope>
</reference>